<feature type="compositionally biased region" description="Basic and acidic residues" evidence="1">
    <location>
        <begin position="95"/>
        <end position="107"/>
    </location>
</feature>
<evidence type="ECO:0000313" key="3">
    <source>
        <dbReference type="Proteomes" id="UP000342300"/>
    </source>
</evidence>
<reference evidence="2 3" key="1">
    <citation type="submission" date="2017-09" db="EMBL/GenBank/DDBJ databases">
        <title>Metagenomic Analysis Reveals Denitrifying Candidatus Accumulibacter and Flanking Population as a Source of N2O.</title>
        <authorList>
            <person name="Gao H."/>
            <person name="Mao Y."/>
            <person name="Zhao X."/>
            <person name="Liu W.-T."/>
            <person name="Zhang T."/>
            <person name="Wells G."/>
        </authorList>
    </citation>
    <scope>NUCLEOTIDE SEQUENCE [LARGE SCALE GENOMIC DNA]</scope>
    <source>
        <strain evidence="2">CANDO_2_IC</strain>
    </source>
</reference>
<dbReference type="Pfam" id="PF07277">
    <property type="entry name" value="SapC"/>
    <property type="match status" value="1"/>
</dbReference>
<dbReference type="EMBL" id="PDHS01000623">
    <property type="protein sequence ID" value="MQM32760.1"/>
    <property type="molecule type" value="Genomic_DNA"/>
</dbReference>
<dbReference type="Proteomes" id="UP000342300">
    <property type="component" value="Unassembled WGS sequence"/>
</dbReference>
<comment type="caution">
    <text evidence="2">The sequence shown here is derived from an EMBL/GenBank/DDBJ whole genome shotgun (WGS) entry which is preliminary data.</text>
</comment>
<evidence type="ECO:0000313" key="2">
    <source>
        <dbReference type="EMBL" id="MQM32760.1"/>
    </source>
</evidence>
<feature type="compositionally biased region" description="Polar residues" evidence="1">
    <location>
        <begin position="71"/>
        <end position="81"/>
    </location>
</feature>
<gene>
    <name evidence="2" type="ORF">CRU78_20640</name>
</gene>
<organism evidence="2 3">
    <name type="scientific">Candidatus Accumulibacter phosphatis</name>
    <dbReference type="NCBI Taxonomy" id="327160"/>
    <lineage>
        <taxon>Bacteria</taxon>
        <taxon>Pseudomonadati</taxon>
        <taxon>Pseudomonadota</taxon>
        <taxon>Betaproteobacteria</taxon>
        <taxon>Candidatus Accumulibacter</taxon>
    </lineage>
</organism>
<dbReference type="AlphaFoldDB" id="A0A6A7S054"/>
<protein>
    <submittedName>
        <fullName evidence="2">Uncharacterized protein</fullName>
    </submittedName>
</protein>
<proteinExistence type="predicted"/>
<feature type="region of interest" description="Disordered" evidence="1">
    <location>
        <begin position="67"/>
        <end position="124"/>
    </location>
</feature>
<dbReference type="InterPro" id="IPR010836">
    <property type="entry name" value="SapC"/>
</dbReference>
<name>A0A6A7S054_9PROT</name>
<sequence length="124" mass="12855">MQARFTLPSGEKLALSGFLAVDRKRLKALPAEKLHALAVSDELELIYLHLQSLRNFNAVKDRLRVGGATSAGDQSPGSEPTSPAADQGGTSGKAEQAEQARKADKADAAAAKNNASADAGAKLS</sequence>
<evidence type="ECO:0000256" key="1">
    <source>
        <dbReference type="SAM" id="MobiDB-lite"/>
    </source>
</evidence>
<accession>A0A6A7S054</accession>
<feature type="compositionally biased region" description="Low complexity" evidence="1">
    <location>
        <begin position="108"/>
        <end position="124"/>
    </location>
</feature>